<feature type="region of interest" description="Disordered" evidence="1">
    <location>
        <begin position="1"/>
        <end position="79"/>
    </location>
</feature>
<sequence>MAGADDRVGGVAAPPPNPTRGRDSRGARALTKQSLSVPPRAEHAVETSTAAAAATSRGAVEHQQQQRTEDSAAELPQQQLQSQPNTALVLCVSKAHLLHLAESFASCRQKLQACVKMTRSSSSFGNVVWRETGRTSGGVARFIPPNGCSSCRRSRGRKTVLRANQNQICIGSRVVVVTNLSDHGKMAFKIASSVAYTPEDRC</sequence>
<evidence type="ECO:0000313" key="2">
    <source>
        <dbReference type="EMBL" id="KAF8720524.1"/>
    </source>
</evidence>
<accession>A0A835CBH5</accession>
<evidence type="ECO:0000256" key="1">
    <source>
        <dbReference type="SAM" id="MobiDB-lite"/>
    </source>
</evidence>
<keyword evidence="3" id="KW-1185">Reference proteome</keyword>
<gene>
    <name evidence="2" type="ORF">HU200_023775</name>
</gene>
<dbReference type="Proteomes" id="UP000636709">
    <property type="component" value="Unassembled WGS sequence"/>
</dbReference>
<dbReference type="EMBL" id="JACEFO010001695">
    <property type="protein sequence ID" value="KAF8720524.1"/>
    <property type="molecule type" value="Genomic_DNA"/>
</dbReference>
<evidence type="ECO:0000313" key="3">
    <source>
        <dbReference type="Proteomes" id="UP000636709"/>
    </source>
</evidence>
<dbReference type="AlphaFoldDB" id="A0A835CBH5"/>
<feature type="compositionally biased region" description="Low complexity" evidence="1">
    <location>
        <begin position="46"/>
        <end position="58"/>
    </location>
</feature>
<reference evidence="2" key="1">
    <citation type="submission" date="2020-07" db="EMBL/GenBank/DDBJ databases">
        <title>Genome sequence and genetic diversity analysis of an under-domesticated orphan crop, white fonio (Digitaria exilis).</title>
        <authorList>
            <person name="Bennetzen J.L."/>
            <person name="Chen S."/>
            <person name="Ma X."/>
            <person name="Wang X."/>
            <person name="Yssel A.E.J."/>
            <person name="Chaluvadi S.R."/>
            <person name="Johnson M."/>
            <person name="Gangashetty P."/>
            <person name="Hamidou F."/>
            <person name="Sanogo M.D."/>
            <person name="Zwaenepoel A."/>
            <person name="Wallace J."/>
            <person name="Van De Peer Y."/>
            <person name="Van Deynze A."/>
        </authorList>
    </citation>
    <scope>NUCLEOTIDE SEQUENCE</scope>
    <source>
        <tissue evidence="2">Leaves</tissue>
    </source>
</reference>
<comment type="caution">
    <text evidence="2">The sequence shown here is derived from an EMBL/GenBank/DDBJ whole genome shotgun (WGS) entry which is preliminary data.</text>
</comment>
<proteinExistence type="predicted"/>
<protein>
    <submittedName>
        <fullName evidence="2">Uncharacterized protein</fullName>
    </submittedName>
</protein>
<name>A0A835CBH5_9POAL</name>
<organism evidence="2 3">
    <name type="scientific">Digitaria exilis</name>
    <dbReference type="NCBI Taxonomy" id="1010633"/>
    <lineage>
        <taxon>Eukaryota</taxon>
        <taxon>Viridiplantae</taxon>
        <taxon>Streptophyta</taxon>
        <taxon>Embryophyta</taxon>
        <taxon>Tracheophyta</taxon>
        <taxon>Spermatophyta</taxon>
        <taxon>Magnoliopsida</taxon>
        <taxon>Liliopsida</taxon>
        <taxon>Poales</taxon>
        <taxon>Poaceae</taxon>
        <taxon>PACMAD clade</taxon>
        <taxon>Panicoideae</taxon>
        <taxon>Panicodae</taxon>
        <taxon>Paniceae</taxon>
        <taxon>Anthephorinae</taxon>
        <taxon>Digitaria</taxon>
    </lineage>
</organism>